<dbReference type="EMBL" id="ML975158">
    <property type="protein sequence ID" value="KAF1812291.1"/>
    <property type="molecule type" value="Genomic_DNA"/>
</dbReference>
<proteinExistence type="predicted"/>
<dbReference type="Pfam" id="PF03105">
    <property type="entry name" value="SPX"/>
    <property type="match status" value="1"/>
</dbReference>
<keyword evidence="4" id="KW-1185">Reference proteome</keyword>
<dbReference type="GeneID" id="54415746"/>
<dbReference type="Proteomes" id="UP000504638">
    <property type="component" value="Unplaced"/>
</dbReference>
<dbReference type="AlphaFoldDB" id="A0A6G1G2Y4"/>
<protein>
    <recommendedName>
        <fullName evidence="2">SPX domain-containing protein</fullName>
    </recommendedName>
</protein>
<feature type="domain" description="SPX" evidence="2">
    <location>
        <begin position="1"/>
        <end position="208"/>
    </location>
</feature>
<feature type="region of interest" description="Disordered" evidence="1">
    <location>
        <begin position="58"/>
        <end position="185"/>
    </location>
</feature>
<dbReference type="InterPro" id="IPR004331">
    <property type="entry name" value="SPX_dom"/>
</dbReference>
<evidence type="ECO:0000313" key="3">
    <source>
        <dbReference type="EMBL" id="KAF1812291.1"/>
    </source>
</evidence>
<feature type="compositionally biased region" description="Low complexity" evidence="1">
    <location>
        <begin position="80"/>
        <end position="89"/>
    </location>
</feature>
<dbReference type="OrthoDB" id="9970435at2759"/>
<feature type="compositionally biased region" description="Basic and acidic residues" evidence="1">
    <location>
        <begin position="117"/>
        <end position="127"/>
    </location>
</feature>
<evidence type="ECO:0000256" key="1">
    <source>
        <dbReference type="SAM" id="MobiDB-lite"/>
    </source>
</evidence>
<evidence type="ECO:0000259" key="2">
    <source>
        <dbReference type="PROSITE" id="PS51382"/>
    </source>
</evidence>
<name>A0A6G1G2Y4_9PEZI</name>
<reference evidence="3 5" key="1">
    <citation type="submission" date="2020-01" db="EMBL/GenBank/DDBJ databases">
        <authorList>
            <consortium name="DOE Joint Genome Institute"/>
            <person name="Haridas S."/>
            <person name="Albert R."/>
            <person name="Binder M."/>
            <person name="Bloem J."/>
            <person name="Labutti K."/>
            <person name="Salamov A."/>
            <person name="Andreopoulos B."/>
            <person name="Baker S.E."/>
            <person name="Barry K."/>
            <person name="Bills G."/>
            <person name="Bluhm B.H."/>
            <person name="Cannon C."/>
            <person name="Castanera R."/>
            <person name="Culley D.E."/>
            <person name="Daum C."/>
            <person name="Ezra D."/>
            <person name="Gonzalez J.B."/>
            <person name="Henrissat B."/>
            <person name="Kuo A."/>
            <person name="Liang C."/>
            <person name="Lipzen A."/>
            <person name="Lutzoni F."/>
            <person name="Magnuson J."/>
            <person name="Mondo S."/>
            <person name="Nolan M."/>
            <person name="Ohm R."/>
            <person name="Pangilinan J."/>
            <person name="Park H.-J."/>
            <person name="Ramirez L."/>
            <person name="Alfaro M."/>
            <person name="Sun H."/>
            <person name="Tritt A."/>
            <person name="Yoshinaga Y."/>
            <person name="Zwiers L.-H."/>
            <person name="Turgeon B.G."/>
            <person name="Goodwin S.B."/>
            <person name="Spatafora J.W."/>
            <person name="Crous P.W."/>
            <person name="Grigoriev I.V."/>
        </authorList>
    </citation>
    <scope>NUCLEOTIDE SEQUENCE</scope>
    <source>
        <strain evidence="3 5">CBS 781.70</strain>
    </source>
</reference>
<evidence type="ECO:0000313" key="5">
    <source>
        <dbReference type="RefSeq" id="XP_033533922.1"/>
    </source>
</evidence>
<gene>
    <name evidence="3 5" type="ORF">P152DRAFT_31485</name>
</gene>
<reference evidence="5" key="3">
    <citation type="submission" date="2025-04" db="UniProtKB">
        <authorList>
            <consortium name="RefSeq"/>
        </authorList>
    </citation>
    <scope>IDENTIFICATION</scope>
    <source>
        <strain evidence="5">CBS 781.70</strain>
    </source>
</reference>
<accession>A0A6G1G2Y4</accession>
<reference evidence="5" key="2">
    <citation type="submission" date="2020-04" db="EMBL/GenBank/DDBJ databases">
        <authorList>
            <consortium name="NCBI Genome Project"/>
        </authorList>
    </citation>
    <scope>NUCLEOTIDE SEQUENCE</scope>
    <source>
        <strain evidence="5">CBS 781.70</strain>
    </source>
</reference>
<organism evidence="3">
    <name type="scientific">Eremomyces bilateralis CBS 781.70</name>
    <dbReference type="NCBI Taxonomy" id="1392243"/>
    <lineage>
        <taxon>Eukaryota</taxon>
        <taxon>Fungi</taxon>
        <taxon>Dikarya</taxon>
        <taxon>Ascomycota</taxon>
        <taxon>Pezizomycotina</taxon>
        <taxon>Dothideomycetes</taxon>
        <taxon>Dothideomycetes incertae sedis</taxon>
        <taxon>Eremomycetales</taxon>
        <taxon>Eremomycetaceae</taxon>
        <taxon>Eremomyces</taxon>
    </lineage>
</organism>
<dbReference type="PROSITE" id="PS51382">
    <property type="entry name" value="SPX"/>
    <property type="match status" value="1"/>
</dbReference>
<evidence type="ECO:0000313" key="4">
    <source>
        <dbReference type="Proteomes" id="UP000504638"/>
    </source>
</evidence>
<dbReference type="RefSeq" id="XP_033533922.1">
    <property type="nucleotide sequence ID" value="XM_033675176.1"/>
</dbReference>
<feature type="compositionally biased region" description="Basic and acidic residues" evidence="1">
    <location>
        <begin position="172"/>
        <end position="183"/>
    </location>
</feature>
<sequence>MKFAKELEAELVPEWRAKYMNYKEGKKRLKALARAYRNLTGTPRAALSAKRKGIFTPRFTNDAIRPQNLLQSAEEDTARRNFPNRNAARTPDAASAKSPERNLATEPPNPINVPGRAAEKQPLHESPDYSGFGRYGSIIGTPPEESDLPELQKGLPSLELPGPALHSSAAAHTHDRARADRGAESGAKFITRWDRESVDFQALDNGGP</sequence>